<dbReference type="SUPFAM" id="SSF56112">
    <property type="entry name" value="Protein kinase-like (PK-like)"/>
    <property type="match status" value="1"/>
</dbReference>
<dbReference type="PROSITE" id="PS50011">
    <property type="entry name" value="PROTEIN_KINASE_DOM"/>
    <property type="match status" value="1"/>
</dbReference>
<accession>A0A183IXV8</accession>
<reference evidence="4" key="1">
    <citation type="submission" date="2016-06" db="UniProtKB">
        <authorList>
            <consortium name="WormBaseParasite"/>
        </authorList>
    </citation>
    <scope>IDENTIFICATION</scope>
</reference>
<dbReference type="EMBL" id="UZAM01011611">
    <property type="protein sequence ID" value="VDP17237.1"/>
    <property type="molecule type" value="Genomic_DNA"/>
</dbReference>
<name>A0A183IXV8_9BILA</name>
<feature type="domain" description="Protein kinase" evidence="1">
    <location>
        <begin position="1"/>
        <end position="200"/>
    </location>
</feature>
<dbReference type="InterPro" id="IPR011009">
    <property type="entry name" value="Kinase-like_dom_sf"/>
</dbReference>
<organism evidence="4">
    <name type="scientific">Soboliphyme baturini</name>
    <dbReference type="NCBI Taxonomy" id="241478"/>
    <lineage>
        <taxon>Eukaryota</taxon>
        <taxon>Metazoa</taxon>
        <taxon>Ecdysozoa</taxon>
        <taxon>Nematoda</taxon>
        <taxon>Enoplea</taxon>
        <taxon>Dorylaimia</taxon>
        <taxon>Dioctophymatida</taxon>
        <taxon>Dioctophymatoidea</taxon>
        <taxon>Soboliphymatidae</taxon>
        <taxon>Soboliphyme</taxon>
    </lineage>
</organism>
<dbReference type="AlphaFoldDB" id="A0A183IXV8"/>
<dbReference type="OrthoDB" id="336747at2759"/>
<sequence>MCVQFGRSNVGVVHFSLDGEDLCYEAVKRAMAGFVYSEAVVSHYLRQLLNAVSYCHDRDIIHRDIQPKCVFLATKDNSAPVKLGGFHLAVQLQGGNAKIHGGRVGCSKFMAPEIVNQEAYGSAADMWNIGIFAFVLLSGSLPFIGKPEEIYKATTAGKFTMRQKTWQYISEYAKDFVVKMLTVDSLRRISVEEALQHPWIQVSVNLR</sequence>
<reference evidence="2 3" key="2">
    <citation type="submission" date="2018-11" db="EMBL/GenBank/DDBJ databases">
        <authorList>
            <consortium name="Pathogen Informatics"/>
        </authorList>
    </citation>
    <scope>NUCLEOTIDE SEQUENCE [LARGE SCALE GENOMIC DNA]</scope>
</reference>
<evidence type="ECO:0000259" key="1">
    <source>
        <dbReference type="PROSITE" id="PS50011"/>
    </source>
</evidence>
<dbReference type="PANTHER" id="PTHR24347">
    <property type="entry name" value="SERINE/THREONINE-PROTEIN KINASE"/>
    <property type="match status" value="1"/>
</dbReference>
<dbReference type="WBParaSite" id="SBAD_0000876601-mRNA-1">
    <property type="protein sequence ID" value="SBAD_0000876601-mRNA-1"/>
    <property type="gene ID" value="SBAD_0000876601"/>
</dbReference>
<evidence type="ECO:0000313" key="2">
    <source>
        <dbReference type="EMBL" id="VDP17237.1"/>
    </source>
</evidence>
<gene>
    <name evidence="2" type="ORF">SBAD_LOCUS8456</name>
</gene>
<dbReference type="GO" id="GO:0004672">
    <property type="term" value="F:protein kinase activity"/>
    <property type="evidence" value="ECO:0007669"/>
    <property type="project" value="InterPro"/>
</dbReference>
<dbReference type="SMART" id="SM00220">
    <property type="entry name" value="S_TKc"/>
    <property type="match status" value="1"/>
</dbReference>
<dbReference type="Gene3D" id="1.10.510.10">
    <property type="entry name" value="Transferase(Phosphotransferase) domain 1"/>
    <property type="match status" value="1"/>
</dbReference>
<evidence type="ECO:0000313" key="4">
    <source>
        <dbReference type="WBParaSite" id="SBAD_0000876601-mRNA-1"/>
    </source>
</evidence>
<proteinExistence type="predicted"/>
<evidence type="ECO:0000313" key="3">
    <source>
        <dbReference type="Proteomes" id="UP000270296"/>
    </source>
</evidence>
<dbReference type="GO" id="GO:0005524">
    <property type="term" value="F:ATP binding"/>
    <property type="evidence" value="ECO:0007669"/>
    <property type="project" value="InterPro"/>
</dbReference>
<dbReference type="InterPro" id="IPR000719">
    <property type="entry name" value="Prot_kinase_dom"/>
</dbReference>
<dbReference type="Pfam" id="PF00069">
    <property type="entry name" value="Pkinase"/>
    <property type="match status" value="1"/>
</dbReference>
<keyword evidence="3" id="KW-1185">Reference proteome</keyword>
<protein>
    <submittedName>
        <fullName evidence="4">Protein kinase domain-containing protein</fullName>
    </submittedName>
</protein>
<dbReference type="Proteomes" id="UP000270296">
    <property type="component" value="Unassembled WGS sequence"/>
</dbReference>